<organism evidence="1 2">
    <name type="scientific">Orchesella dallaii</name>
    <dbReference type="NCBI Taxonomy" id="48710"/>
    <lineage>
        <taxon>Eukaryota</taxon>
        <taxon>Metazoa</taxon>
        <taxon>Ecdysozoa</taxon>
        <taxon>Arthropoda</taxon>
        <taxon>Hexapoda</taxon>
        <taxon>Collembola</taxon>
        <taxon>Entomobryomorpha</taxon>
        <taxon>Entomobryoidea</taxon>
        <taxon>Orchesellidae</taxon>
        <taxon>Orchesellinae</taxon>
        <taxon>Orchesella</taxon>
    </lineage>
</organism>
<accession>A0ABP1QG75</accession>
<sequence>MEDIQTTYETKSYEYNGKHTWPSIFDSIIKQKVVSLSDVTKHGPPSKDTVAFPNNPSVFLIDSATEGPAAELTLCETQPEQEATIEIASCGTGFGISIEGGSNSHPDSIDETCMLNFEANNDHLRPDEHLHSENNENLQSNSHSEAVATFQQTPNTVTILVNCDEVTDDGSKTNCKPNISEDEFRVGKVAENEVG</sequence>
<reference evidence="1 2" key="1">
    <citation type="submission" date="2024-08" db="EMBL/GenBank/DDBJ databases">
        <authorList>
            <person name="Cucini C."/>
            <person name="Frati F."/>
        </authorList>
    </citation>
    <scope>NUCLEOTIDE SEQUENCE [LARGE SCALE GENOMIC DNA]</scope>
</reference>
<dbReference type="Proteomes" id="UP001642540">
    <property type="component" value="Unassembled WGS sequence"/>
</dbReference>
<gene>
    <name evidence="1" type="ORF">ODALV1_LOCUS9992</name>
</gene>
<comment type="caution">
    <text evidence="1">The sequence shown here is derived from an EMBL/GenBank/DDBJ whole genome shotgun (WGS) entry which is preliminary data.</text>
</comment>
<evidence type="ECO:0000313" key="2">
    <source>
        <dbReference type="Proteomes" id="UP001642540"/>
    </source>
</evidence>
<evidence type="ECO:0000313" key="1">
    <source>
        <dbReference type="EMBL" id="CAL8098607.1"/>
    </source>
</evidence>
<name>A0ABP1QG75_9HEXA</name>
<dbReference type="SUPFAM" id="SSF50156">
    <property type="entry name" value="PDZ domain-like"/>
    <property type="match status" value="1"/>
</dbReference>
<dbReference type="InterPro" id="IPR036034">
    <property type="entry name" value="PDZ_sf"/>
</dbReference>
<proteinExistence type="predicted"/>
<protein>
    <submittedName>
        <fullName evidence="1">Uncharacterized protein</fullName>
    </submittedName>
</protein>
<dbReference type="EMBL" id="CAXLJM020000030">
    <property type="protein sequence ID" value="CAL8098607.1"/>
    <property type="molecule type" value="Genomic_DNA"/>
</dbReference>
<keyword evidence="2" id="KW-1185">Reference proteome</keyword>
<dbReference type="Gene3D" id="2.30.42.10">
    <property type="match status" value="1"/>
</dbReference>